<protein>
    <recommendedName>
        <fullName evidence="4">AraC-type arabinose-binding/dimerisation domain-containing protein</fullName>
    </recommendedName>
</protein>
<dbReference type="RefSeq" id="WP_074815039.1">
    <property type="nucleotide sequence ID" value="NZ_FNTI01000001.1"/>
</dbReference>
<evidence type="ECO:0000313" key="2">
    <source>
        <dbReference type="EMBL" id="SEC02154.1"/>
    </source>
</evidence>
<evidence type="ECO:0000256" key="1">
    <source>
        <dbReference type="SAM" id="SignalP"/>
    </source>
</evidence>
<evidence type="ECO:0000313" key="3">
    <source>
        <dbReference type="Proteomes" id="UP000183208"/>
    </source>
</evidence>
<dbReference type="OrthoDB" id="8218752at2"/>
<dbReference type="SUPFAM" id="SSF51182">
    <property type="entry name" value="RmlC-like cupins"/>
    <property type="match status" value="1"/>
</dbReference>
<feature type="signal peptide" evidence="1">
    <location>
        <begin position="1"/>
        <end position="20"/>
    </location>
</feature>
<dbReference type="Gene3D" id="2.60.120.10">
    <property type="entry name" value="Jelly Rolls"/>
    <property type="match status" value="1"/>
</dbReference>
<evidence type="ECO:0008006" key="4">
    <source>
        <dbReference type="Google" id="ProtNLM"/>
    </source>
</evidence>
<organism evidence="2 3">
    <name type="scientific">Bradyrhizobium lablabi</name>
    <dbReference type="NCBI Taxonomy" id="722472"/>
    <lineage>
        <taxon>Bacteria</taxon>
        <taxon>Pseudomonadati</taxon>
        <taxon>Pseudomonadota</taxon>
        <taxon>Alphaproteobacteria</taxon>
        <taxon>Hyphomicrobiales</taxon>
        <taxon>Nitrobacteraceae</taxon>
        <taxon>Bradyrhizobium</taxon>
    </lineage>
</organism>
<dbReference type="InterPro" id="IPR014710">
    <property type="entry name" value="RmlC-like_jellyroll"/>
</dbReference>
<reference evidence="2 3" key="1">
    <citation type="submission" date="2016-10" db="EMBL/GenBank/DDBJ databases">
        <authorList>
            <person name="de Groot N.N."/>
        </authorList>
    </citation>
    <scope>NUCLEOTIDE SEQUENCE [LARGE SCALE GENOMIC DNA]</scope>
    <source>
        <strain evidence="2 3">GAS522</strain>
    </source>
</reference>
<gene>
    <name evidence="2" type="ORF">SAMN05444171_0470</name>
</gene>
<keyword evidence="1" id="KW-0732">Signal</keyword>
<name>A0A1M7KTG2_9BRAD</name>
<dbReference type="Proteomes" id="UP000183208">
    <property type="component" value="Unassembled WGS sequence"/>
</dbReference>
<dbReference type="InterPro" id="IPR011051">
    <property type="entry name" value="RmlC_Cupin_sf"/>
</dbReference>
<proteinExistence type="predicted"/>
<sequence>MKRSVWILPAWLCLTVAVQAQGKINPTDPQPTCQMCPGTYIPVSELDAYTKKALDEKLLDQQVRDIDIGKANIGIGMVHRGKLDKPNPDSVAEHDQISEVYHVLSGAATLVLGPDIVNRQRRPATMRTVVEFNGPGNNGSEVRDGIAYEIKAGDVVVIPAGTGHWFTKIEDHIDYLMVRIDPDKVTPLKSEAQSKDYLSKPAKKGD</sequence>
<accession>A0A1M7KTG2</accession>
<feature type="chain" id="PRO_5030032096" description="AraC-type arabinose-binding/dimerisation domain-containing protein" evidence="1">
    <location>
        <begin position="21"/>
        <end position="206"/>
    </location>
</feature>
<dbReference type="EMBL" id="FNTI01000001">
    <property type="protein sequence ID" value="SEC02154.1"/>
    <property type="molecule type" value="Genomic_DNA"/>
</dbReference>
<dbReference type="AlphaFoldDB" id="A0A1M7KTG2"/>